<evidence type="ECO:0000313" key="2">
    <source>
        <dbReference type="EMBL" id="KAF2443173.1"/>
    </source>
</evidence>
<feature type="compositionally biased region" description="Polar residues" evidence="1">
    <location>
        <begin position="283"/>
        <end position="294"/>
    </location>
</feature>
<feature type="region of interest" description="Disordered" evidence="1">
    <location>
        <begin position="70"/>
        <end position="124"/>
    </location>
</feature>
<accession>A0A9P4PH00</accession>
<evidence type="ECO:0000313" key="3">
    <source>
        <dbReference type="Proteomes" id="UP000799764"/>
    </source>
</evidence>
<feature type="region of interest" description="Disordered" evidence="1">
    <location>
        <begin position="260"/>
        <end position="300"/>
    </location>
</feature>
<dbReference type="AlphaFoldDB" id="A0A9P4PH00"/>
<organism evidence="2 3">
    <name type="scientific">Karstenula rhodostoma CBS 690.94</name>
    <dbReference type="NCBI Taxonomy" id="1392251"/>
    <lineage>
        <taxon>Eukaryota</taxon>
        <taxon>Fungi</taxon>
        <taxon>Dikarya</taxon>
        <taxon>Ascomycota</taxon>
        <taxon>Pezizomycotina</taxon>
        <taxon>Dothideomycetes</taxon>
        <taxon>Pleosporomycetidae</taxon>
        <taxon>Pleosporales</taxon>
        <taxon>Massarineae</taxon>
        <taxon>Didymosphaeriaceae</taxon>
        <taxon>Karstenula</taxon>
    </lineage>
</organism>
<comment type="caution">
    <text evidence="2">The sequence shown here is derived from an EMBL/GenBank/DDBJ whole genome shotgun (WGS) entry which is preliminary data.</text>
</comment>
<dbReference type="EMBL" id="MU001503">
    <property type="protein sequence ID" value="KAF2443173.1"/>
    <property type="molecule type" value="Genomic_DNA"/>
</dbReference>
<feature type="region of interest" description="Disordered" evidence="1">
    <location>
        <begin position="195"/>
        <end position="244"/>
    </location>
</feature>
<proteinExistence type="predicted"/>
<gene>
    <name evidence="2" type="ORF">P171DRAFT_522794</name>
</gene>
<sequence>MPTALRWRWSLDVRAGGGWLKAASEAEMGGAVGVRGATFSSYLLPPRIMSSYRPSNGKSAADKVETVDLTFSSSPEPEPRPKQPHPQRQHDRHPGQQRLPSYYKKEHRRTPIRTDGASSSSSRRHIAANISNPLPSVSADHLRQIINTSSPQKVAHLLLDLCKSSPALSGAVARGLAPHSTWAQNTIKDYQRRTGVPQVKAEVGKPSSSSAAIPGRSFGERSHDSPSTPHPKAPVKSVDILDPDSDDSLSDLEMIIAQPSRASKDKVVAGPSSSTHRAAPDQMPTSSSHVSQPALSVRVKPEPKTTAPLCMQCMKIIQPGSNCRFHLGGPKTFNQGTQKIQLWSCCKKPVSAAGCCDGVHIPLPESNHDPVPSSTGSKKPRLV</sequence>
<keyword evidence="3" id="KW-1185">Reference proteome</keyword>
<dbReference type="Proteomes" id="UP000799764">
    <property type="component" value="Unassembled WGS sequence"/>
</dbReference>
<name>A0A9P4PH00_9PLEO</name>
<evidence type="ECO:0000256" key="1">
    <source>
        <dbReference type="SAM" id="MobiDB-lite"/>
    </source>
</evidence>
<dbReference type="OrthoDB" id="3798352at2759"/>
<feature type="region of interest" description="Disordered" evidence="1">
    <location>
        <begin position="364"/>
        <end position="383"/>
    </location>
</feature>
<protein>
    <submittedName>
        <fullName evidence="2">Uncharacterized protein</fullName>
    </submittedName>
</protein>
<reference evidence="2" key="1">
    <citation type="journal article" date="2020" name="Stud. Mycol.">
        <title>101 Dothideomycetes genomes: a test case for predicting lifestyles and emergence of pathogens.</title>
        <authorList>
            <person name="Haridas S."/>
            <person name="Albert R."/>
            <person name="Binder M."/>
            <person name="Bloem J."/>
            <person name="Labutti K."/>
            <person name="Salamov A."/>
            <person name="Andreopoulos B."/>
            <person name="Baker S."/>
            <person name="Barry K."/>
            <person name="Bills G."/>
            <person name="Bluhm B."/>
            <person name="Cannon C."/>
            <person name="Castanera R."/>
            <person name="Culley D."/>
            <person name="Daum C."/>
            <person name="Ezra D."/>
            <person name="Gonzalez J."/>
            <person name="Henrissat B."/>
            <person name="Kuo A."/>
            <person name="Liang C."/>
            <person name="Lipzen A."/>
            <person name="Lutzoni F."/>
            <person name="Magnuson J."/>
            <person name="Mondo S."/>
            <person name="Nolan M."/>
            <person name="Ohm R."/>
            <person name="Pangilinan J."/>
            <person name="Park H.-J."/>
            <person name="Ramirez L."/>
            <person name="Alfaro M."/>
            <person name="Sun H."/>
            <person name="Tritt A."/>
            <person name="Yoshinaga Y."/>
            <person name="Zwiers L.-H."/>
            <person name="Turgeon B."/>
            <person name="Goodwin S."/>
            <person name="Spatafora J."/>
            <person name="Crous P."/>
            <person name="Grigoriev I."/>
        </authorList>
    </citation>
    <scope>NUCLEOTIDE SEQUENCE</scope>
    <source>
        <strain evidence="2">CBS 690.94</strain>
    </source>
</reference>